<dbReference type="GO" id="GO:0009264">
    <property type="term" value="P:deoxyribonucleotide catabolic process"/>
    <property type="evidence" value="ECO:0007669"/>
    <property type="project" value="InterPro"/>
</dbReference>
<keyword evidence="9" id="KW-1185">Reference proteome</keyword>
<evidence type="ECO:0000256" key="2">
    <source>
        <dbReference type="ARBA" id="ARBA00012515"/>
    </source>
</evidence>
<keyword evidence="4" id="KW-0456">Lyase</keyword>
<dbReference type="InterPro" id="IPR011343">
    <property type="entry name" value="DeoC"/>
</dbReference>
<dbReference type="UniPathway" id="UPA00002">
    <property type="reaction ID" value="UER00468"/>
</dbReference>
<dbReference type="NCBIfam" id="TIGR00126">
    <property type="entry name" value="deoC"/>
    <property type="match status" value="1"/>
</dbReference>
<dbReference type="CDD" id="cd00959">
    <property type="entry name" value="DeoC"/>
    <property type="match status" value="1"/>
</dbReference>
<dbReference type="Gene3D" id="3.20.20.70">
    <property type="entry name" value="Aldolase class I"/>
    <property type="match status" value="1"/>
</dbReference>
<dbReference type="HAMAP" id="MF_00114">
    <property type="entry name" value="DeoC_type1"/>
    <property type="match status" value="1"/>
</dbReference>
<keyword evidence="3" id="KW-0963">Cytoplasm</keyword>
<dbReference type="GO" id="GO:0016052">
    <property type="term" value="P:carbohydrate catabolic process"/>
    <property type="evidence" value="ECO:0007669"/>
    <property type="project" value="TreeGrafter"/>
</dbReference>
<dbReference type="Pfam" id="PF01791">
    <property type="entry name" value="DeoC"/>
    <property type="match status" value="1"/>
</dbReference>
<dbReference type="InterPro" id="IPR013785">
    <property type="entry name" value="Aldolase_TIM"/>
</dbReference>
<name>S8A6X2_DACHA</name>
<keyword evidence="5" id="KW-0704">Schiff base</keyword>
<dbReference type="GO" id="GO:0005737">
    <property type="term" value="C:cytoplasm"/>
    <property type="evidence" value="ECO:0007669"/>
    <property type="project" value="InterPro"/>
</dbReference>
<dbReference type="GO" id="GO:0046386">
    <property type="term" value="P:deoxyribose phosphate catabolic process"/>
    <property type="evidence" value="ECO:0007669"/>
    <property type="project" value="UniProtKB-UniPathway"/>
</dbReference>
<evidence type="ECO:0000256" key="5">
    <source>
        <dbReference type="ARBA" id="ARBA00023270"/>
    </source>
</evidence>
<dbReference type="EMBL" id="AQGS01000823">
    <property type="protein sequence ID" value="EPS36846.1"/>
    <property type="molecule type" value="Genomic_DNA"/>
</dbReference>
<dbReference type="AlphaFoldDB" id="S8A6X2"/>
<accession>S8A6X2</accession>
<comment type="catalytic activity">
    <reaction evidence="7">
        <text>2-deoxy-D-ribose 5-phosphate = D-glyceraldehyde 3-phosphate + acetaldehyde</text>
        <dbReference type="Rhea" id="RHEA:12821"/>
        <dbReference type="ChEBI" id="CHEBI:15343"/>
        <dbReference type="ChEBI" id="CHEBI:59776"/>
        <dbReference type="ChEBI" id="CHEBI:62877"/>
        <dbReference type="EC" id="4.1.2.4"/>
    </reaction>
</comment>
<dbReference type="STRING" id="1284197.S8A6X2"/>
<evidence type="ECO:0000256" key="6">
    <source>
        <dbReference type="ARBA" id="ARBA00032755"/>
    </source>
</evidence>
<dbReference type="PANTHER" id="PTHR10889">
    <property type="entry name" value="DEOXYRIBOSE-PHOSPHATE ALDOLASE"/>
    <property type="match status" value="1"/>
</dbReference>
<dbReference type="OrthoDB" id="70823at2759"/>
<dbReference type="Proteomes" id="UP000015100">
    <property type="component" value="Unassembled WGS sequence"/>
</dbReference>
<evidence type="ECO:0000313" key="9">
    <source>
        <dbReference type="Proteomes" id="UP000015100"/>
    </source>
</evidence>
<dbReference type="SUPFAM" id="SSF51569">
    <property type="entry name" value="Aldolase"/>
    <property type="match status" value="1"/>
</dbReference>
<dbReference type="SMART" id="SM01133">
    <property type="entry name" value="DeoC"/>
    <property type="match status" value="1"/>
</dbReference>
<dbReference type="PANTHER" id="PTHR10889:SF1">
    <property type="entry name" value="DEOXYRIBOSE-PHOSPHATE ALDOLASE"/>
    <property type="match status" value="1"/>
</dbReference>
<protein>
    <recommendedName>
        <fullName evidence="2">deoxyribose-phosphate aldolase</fullName>
        <ecNumber evidence="2">4.1.2.4</ecNumber>
    </recommendedName>
    <alternativeName>
        <fullName evidence="6">2-deoxy-D-ribose 5-phosphate aldolase</fullName>
    </alternativeName>
</protein>
<proteinExistence type="inferred from homology"/>
<evidence type="ECO:0000256" key="3">
    <source>
        <dbReference type="ARBA" id="ARBA00022490"/>
    </source>
</evidence>
<dbReference type="FunFam" id="3.20.20.70:FF:000044">
    <property type="entry name" value="Deoxyribose-phosphate aldolase"/>
    <property type="match status" value="1"/>
</dbReference>
<dbReference type="HOGENOM" id="CLU_053595_0_1_1"/>
<organism evidence="8 9">
    <name type="scientific">Dactylellina haptotyla (strain CBS 200.50)</name>
    <name type="common">Nematode-trapping fungus</name>
    <name type="synonym">Monacrosporium haptotylum</name>
    <dbReference type="NCBI Taxonomy" id="1284197"/>
    <lineage>
        <taxon>Eukaryota</taxon>
        <taxon>Fungi</taxon>
        <taxon>Dikarya</taxon>
        <taxon>Ascomycota</taxon>
        <taxon>Pezizomycotina</taxon>
        <taxon>Orbiliomycetes</taxon>
        <taxon>Orbiliales</taxon>
        <taxon>Orbiliaceae</taxon>
        <taxon>Dactylellina</taxon>
    </lineage>
</organism>
<dbReference type="InterPro" id="IPR002915">
    <property type="entry name" value="DeoC/FbaB/LacD_aldolase"/>
</dbReference>
<dbReference type="EC" id="4.1.2.4" evidence="2"/>
<reference evidence="9" key="2">
    <citation type="submission" date="2013-04" db="EMBL/GenBank/DDBJ databases">
        <title>Genomic mechanisms accounting for the adaptation to parasitism in nematode-trapping fungi.</title>
        <authorList>
            <person name="Ahren D.G."/>
        </authorList>
    </citation>
    <scope>NUCLEOTIDE SEQUENCE [LARGE SCALE GENOMIC DNA]</scope>
    <source>
        <strain evidence="9">CBS 200.50</strain>
    </source>
</reference>
<dbReference type="GO" id="GO:0004139">
    <property type="term" value="F:deoxyribose-phosphate aldolase activity"/>
    <property type="evidence" value="ECO:0007669"/>
    <property type="project" value="UniProtKB-EC"/>
</dbReference>
<dbReference type="InterPro" id="IPR028581">
    <property type="entry name" value="DeoC_typeI"/>
</dbReference>
<dbReference type="eggNOG" id="KOG3981">
    <property type="taxonomic scope" value="Eukaryota"/>
</dbReference>
<evidence type="ECO:0000256" key="4">
    <source>
        <dbReference type="ARBA" id="ARBA00023239"/>
    </source>
</evidence>
<reference evidence="8 9" key="1">
    <citation type="journal article" date="2013" name="PLoS Genet.">
        <title>Genomic mechanisms accounting for the adaptation to parasitism in nematode-trapping fungi.</title>
        <authorList>
            <person name="Meerupati T."/>
            <person name="Andersson K.M."/>
            <person name="Friman E."/>
            <person name="Kumar D."/>
            <person name="Tunlid A."/>
            <person name="Ahren D."/>
        </authorList>
    </citation>
    <scope>NUCLEOTIDE SEQUENCE [LARGE SCALE GENOMIC DNA]</scope>
    <source>
        <strain evidence="8 9">CBS 200.50</strain>
    </source>
</reference>
<gene>
    <name evidence="8" type="ORF">H072_9634</name>
</gene>
<evidence type="ECO:0000313" key="8">
    <source>
        <dbReference type="EMBL" id="EPS36846.1"/>
    </source>
</evidence>
<evidence type="ECO:0000256" key="7">
    <source>
        <dbReference type="ARBA" id="ARBA00048791"/>
    </source>
</evidence>
<sequence length="285" mass="29828">MANTSPKGSMSMPTPRTTEELAPLVDEHVKLILSATDDGASFAPVDFDLTKPSANLAKYIDHTLLKPEATTDQVQAICEEAVKYGFKSCCVNSVHIPLVASIFKNTPTNLAETTTHPIPCSVVGFPLGAATTGAKCYETSLAIVDGAKEIDMVISVGHLKSKNYGYIYNDINAVVFAAKNIPVKVIIETSLLPSNEEKIAACYLAAEAGAAFVKTSTGFNGGGATVEDVRLMKRAVEYKNGEVKVKASGGVRTFEDAINVIKAGADRIGASSGVAIMSGGTGSGY</sequence>
<comment type="caution">
    <text evidence="8">The sequence shown here is derived from an EMBL/GenBank/DDBJ whole genome shotgun (WGS) entry which is preliminary data.</text>
</comment>
<comment type="similarity">
    <text evidence="1">Belongs to the DeoC/FbaB aldolase family. DeoC type 1 subfamily.</text>
</comment>
<dbReference type="OMA" id="MNACIPP"/>
<evidence type="ECO:0000256" key="1">
    <source>
        <dbReference type="ARBA" id="ARBA00010936"/>
    </source>
</evidence>